<feature type="transmembrane region" description="Helical" evidence="1">
    <location>
        <begin position="131"/>
        <end position="152"/>
    </location>
</feature>
<dbReference type="InterPro" id="IPR010293">
    <property type="entry name" value="Sbt_1"/>
</dbReference>
<feature type="transmembrane region" description="Helical" evidence="1">
    <location>
        <begin position="100"/>
        <end position="119"/>
    </location>
</feature>
<dbReference type="PANTHER" id="PTHR40400:SF1">
    <property type="entry name" value="SLR1512 PROTEIN"/>
    <property type="match status" value="1"/>
</dbReference>
<feature type="transmembrane region" description="Helical" evidence="1">
    <location>
        <begin position="206"/>
        <end position="228"/>
    </location>
</feature>
<keyword evidence="1" id="KW-0812">Transmembrane</keyword>
<dbReference type="EMBL" id="CP036290">
    <property type="protein sequence ID" value="QDU85093.1"/>
    <property type="molecule type" value="Genomic_DNA"/>
</dbReference>
<dbReference type="RefSeq" id="WP_145187811.1">
    <property type="nucleotide sequence ID" value="NZ_CP036290.1"/>
</dbReference>
<organism evidence="2 3">
    <name type="scientific">Rohdeia mirabilis</name>
    <dbReference type="NCBI Taxonomy" id="2528008"/>
    <lineage>
        <taxon>Bacteria</taxon>
        <taxon>Pseudomonadati</taxon>
        <taxon>Planctomycetota</taxon>
        <taxon>Planctomycetia</taxon>
        <taxon>Planctomycetia incertae sedis</taxon>
        <taxon>Rohdeia</taxon>
    </lineage>
</organism>
<dbReference type="Proteomes" id="UP000319342">
    <property type="component" value="Chromosome"/>
</dbReference>
<reference evidence="2 3" key="1">
    <citation type="submission" date="2019-02" db="EMBL/GenBank/DDBJ databases">
        <title>Deep-cultivation of Planctomycetes and their phenomic and genomic characterization uncovers novel biology.</title>
        <authorList>
            <person name="Wiegand S."/>
            <person name="Jogler M."/>
            <person name="Boedeker C."/>
            <person name="Pinto D."/>
            <person name="Vollmers J."/>
            <person name="Rivas-Marin E."/>
            <person name="Kohn T."/>
            <person name="Peeters S.H."/>
            <person name="Heuer A."/>
            <person name="Rast P."/>
            <person name="Oberbeckmann S."/>
            <person name="Bunk B."/>
            <person name="Jeske O."/>
            <person name="Meyerdierks A."/>
            <person name="Storesund J.E."/>
            <person name="Kallscheuer N."/>
            <person name="Luecker S."/>
            <person name="Lage O.M."/>
            <person name="Pohl T."/>
            <person name="Merkel B.J."/>
            <person name="Hornburger P."/>
            <person name="Mueller R.-W."/>
            <person name="Bruemmer F."/>
            <person name="Labrenz M."/>
            <person name="Spormann A.M."/>
            <person name="Op den Camp H."/>
            <person name="Overmann J."/>
            <person name="Amann R."/>
            <person name="Jetten M.S.M."/>
            <person name="Mascher T."/>
            <person name="Medema M.H."/>
            <person name="Devos D.P."/>
            <person name="Kaster A.-K."/>
            <person name="Ovreas L."/>
            <person name="Rohde M."/>
            <person name="Galperin M.Y."/>
            <person name="Jogler C."/>
        </authorList>
    </citation>
    <scope>NUCLEOTIDE SEQUENCE [LARGE SCALE GENOMIC DNA]</scope>
    <source>
        <strain evidence="2 3">Pla163</strain>
    </source>
</reference>
<keyword evidence="1" id="KW-0472">Membrane</keyword>
<evidence type="ECO:0000256" key="1">
    <source>
        <dbReference type="SAM" id="Phobius"/>
    </source>
</evidence>
<feature type="transmembrane region" description="Helical" evidence="1">
    <location>
        <begin position="40"/>
        <end position="59"/>
    </location>
</feature>
<feature type="transmembrane region" description="Helical" evidence="1">
    <location>
        <begin position="172"/>
        <end position="194"/>
    </location>
</feature>
<evidence type="ECO:0000313" key="3">
    <source>
        <dbReference type="Proteomes" id="UP000319342"/>
    </source>
</evidence>
<evidence type="ECO:0008006" key="4">
    <source>
        <dbReference type="Google" id="ProtNLM"/>
    </source>
</evidence>
<dbReference type="OrthoDB" id="345121at2"/>
<name>A0A518D0S9_9BACT</name>
<dbReference type="PANTHER" id="PTHR40400">
    <property type="entry name" value="SLR1512 PROTEIN"/>
    <property type="match status" value="1"/>
</dbReference>
<sequence length="332" mass="34277">MDPSVVLGNLMTPPVLFFLLGMAATLVRSDLEIPQPITKALSLYLLFSIGLHGGAELAMAGLSTALVSTLVVAMGFSCLVPVGIFFYLRKRHGVADAAAIAATYGSISAVTFLTATNFIESRDMEWSGYMVAAMALMESPAILASVALARAFGARGPESDGGGGDGHGARGIFGEAFLNGPVFLLIGALVIGILTGKEGWEKVEPFAGAPFSGVLCLFLLDMGLIAARRLTALKRAGLRLGLFAVVVPLVNAALGIAAAYALGLEQGDALLLTVLAASASYIAVPAAVRITLPDANPSLFLPMSLAVTFPFNVALGIPLYAAVIEALWPPIT</sequence>
<dbReference type="AlphaFoldDB" id="A0A518D0S9"/>
<protein>
    <recommendedName>
        <fullName evidence="4">Sodium-dependent bicarbonate transport family permease</fullName>
    </recommendedName>
</protein>
<feature type="transmembrane region" description="Helical" evidence="1">
    <location>
        <begin position="65"/>
        <end position="88"/>
    </location>
</feature>
<proteinExistence type="predicted"/>
<dbReference type="Pfam" id="PF05982">
    <property type="entry name" value="Sbt_1"/>
    <property type="match status" value="1"/>
</dbReference>
<gene>
    <name evidence="2" type="ORF">Pla163_22180</name>
</gene>
<keyword evidence="3" id="KW-1185">Reference proteome</keyword>
<evidence type="ECO:0000313" key="2">
    <source>
        <dbReference type="EMBL" id="QDU85093.1"/>
    </source>
</evidence>
<feature type="transmembrane region" description="Helical" evidence="1">
    <location>
        <begin position="6"/>
        <end position="28"/>
    </location>
</feature>
<feature type="transmembrane region" description="Helical" evidence="1">
    <location>
        <begin position="300"/>
        <end position="323"/>
    </location>
</feature>
<feature type="transmembrane region" description="Helical" evidence="1">
    <location>
        <begin position="269"/>
        <end position="288"/>
    </location>
</feature>
<accession>A0A518D0S9</accession>
<keyword evidence="1" id="KW-1133">Transmembrane helix</keyword>
<feature type="transmembrane region" description="Helical" evidence="1">
    <location>
        <begin position="240"/>
        <end position="263"/>
    </location>
</feature>